<accession>A0A0L0FN58</accession>
<dbReference type="EMBL" id="KQ242544">
    <property type="protein sequence ID" value="KNC78169.1"/>
    <property type="molecule type" value="Genomic_DNA"/>
</dbReference>
<dbReference type="SMART" id="SM00724">
    <property type="entry name" value="TLC"/>
    <property type="match status" value="1"/>
</dbReference>
<feature type="transmembrane region" description="Helical" evidence="6">
    <location>
        <begin position="100"/>
        <end position="119"/>
    </location>
</feature>
<dbReference type="AlphaFoldDB" id="A0A0L0FN58"/>
<keyword evidence="3 6" id="KW-1133">Transmembrane helix</keyword>
<organism evidence="8 9">
    <name type="scientific">Sphaeroforma arctica JP610</name>
    <dbReference type="NCBI Taxonomy" id="667725"/>
    <lineage>
        <taxon>Eukaryota</taxon>
        <taxon>Ichthyosporea</taxon>
        <taxon>Ichthyophonida</taxon>
        <taxon>Sphaeroforma</taxon>
    </lineage>
</organism>
<dbReference type="OrthoDB" id="10266980at2759"/>
<name>A0A0L0FN58_9EUKA</name>
<keyword evidence="9" id="KW-1185">Reference proteome</keyword>
<dbReference type="RefSeq" id="XP_014152071.1">
    <property type="nucleotide sequence ID" value="XM_014296596.1"/>
</dbReference>
<comment type="subcellular location">
    <subcellularLocation>
        <location evidence="1">Membrane</location>
        <topology evidence="1">Multi-pass membrane protein</topology>
    </subcellularLocation>
</comment>
<dbReference type="GO" id="GO:0055088">
    <property type="term" value="P:lipid homeostasis"/>
    <property type="evidence" value="ECO:0007669"/>
    <property type="project" value="TreeGrafter"/>
</dbReference>
<evidence type="ECO:0000313" key="8">
    <source>
        <dbReference type="EMBL" id="KNC78169.1"/>
    </source>
</evidence>
<feature type="transmembrane region" description="Helical" evidence="6">
    <location>
        <begin position="237"/>
        <end position="255"/>
    </location>
</feature>
<proteinExistence type="predicted"/>
<evidence type="ECO:0000256" key="5">
    <source>
        <dbReference type="PROSITE-ProRule" id="PRU00205"/>
    </source>
</evidence>
<feature type="transmembrane region" description="Helical" evidence="6">
    <location>
        <begin position="126"/>
        <end position="143"/>
    </location>
</feature>
<dbReference type="InterPro" id="IPR050846">
    <property type="entry name" value="TLCD"/>
</dbReference>
<dbReference type="InterPro" id="IPR006634">
    <property type="entry name" value="TLC-dom"/>
</dbReference>
<reference evidence="8 9" key="1">
    <citation type="submission" date="2011-02" db="EMBL/GenBank/DDBJ databases">
        <title>The Genome Sequence of Sphaeroforma arctica JP610.</title>
        <authorList>
            <consortium name="The Broad Institute Genome Sequencing Platform"/>
            <person name="Russ C."/>
            <person name="Cuomo C."/>
            <person name="Young S.K."/>
            <person name="Zeng Q."/>
            <person name="Gargeya S."/>
            <person name="Alvarado L."/>
            <person name="Berlin A."/>
            <person name="Chapman S.B."/>
            <person name="Chen Z."/>
            <person name="Freedman E."/>
            <person name="Gellesch M."/>
            <person name="Goldberg J."/>
            <person name="Griggs A."/>
            <person name="Gujja S."/>
            <person name="Heilman E."/>
            <person name="Heiman D."/>
            <person name="Howarth C."/>
            <person name="Mehta T."/>
            <person name="Neiman D."/>
            <person name="Pearson M."/>
            <person name="Roberts A."/>
            <person name="Saif S."/>
            <person name="Shea T."/>
            <person name="Shenoy N."/>
            <person name="Sisk P."/>
            <person name="Stolte C."/>
            <person name="Sykes S."/>
            <person name="White J."/>
            <person name="Yandava C."/>
            <person name="Burger G."/>
            <person name="Gray M.W."/>
            <person name="Holland P.W.H."/>
            <person name="King N."/>
            <person name="Lang F.B.F."/>
            <person name="Roger A.J."/>
            <person name="Ruiz-Trillo I."/>
            <person name="Haas B."/>
            <person name="Nusbaum C."/>
            <person name="Birren B."/>
        </authorList>
    </citation>
    <scope>NUCLEOTIDE SEQUENCE [LARGE SCALE GENOMIC DNA]</scope>
    <source>
        <strain evidence="8 9">JP610</strain>
    </source>
</reference>
<dbReference type="Proteomes" id="UP000054560">
    <property type="component" value="Unassembled WGS sequence"/>
</dbReference>
<feature type="domain" description="TLC" evidence="7">
    <location>
        <begin position="56"/>
        <end position="266"/>
    </location>
</feature>
<dbReference type="PROSITE" id="PS50922">
    <property type="entry name" value="TLC"/>
    <property type="match status" value="1"/>
</dbReference>
<evidence type="ECO:0000259" key="7">
    <source>
        <dbReference type="PROSITE" id="PS50922"/>
    </source>
</evidence>
<dbReference type="GO" id="GO:0016020">
    <property type="term" value="C:membrane"/>
    <property type="evidence" value="ECO:0007669"/>
    <property type="project" value="UniProtKB-SubCell"/>
</dbReference>
<evidence type="ECO:0000256" key="6">
    <source>
        <dbReference type="SAM" id="Phobius"/>
    </source>
</evidence>
<evidence type="ECO:0000256" key="4">
    <source>
        <dbReference type="ARBA" id="ARBA00023136"/>
    </source>
</evidence>
<evidence type="ECO:0000313" key="9">
    <source>
        <dbReference type="Proteomes" id="UP000054560"/>
    </source>
</evidence>
<keyword evidence="4 5" id="KW-0472">Membrane</keyword>
<dbReference type="Pfam" id="PF03798">
    <property type="entry name" value="TRAM_LAG1_CLN8"/>
    <property type="match status" value="1"/>
</dbReference>
<dbReference type="GeneID" id="25909891"/>
<evidence type="ECO:0000256" key="2">
    <source>
        <dbReference type="ARBA" id="ARBA00022692"/>
    </source>
</evidence>
<dbReference type="PANTHER" id="PTHR13439">
    <property type="entry name" value="CT120 PROTEIN"/>
    <property type="match status" value="1"/>
</dbReference>
<evidence type="ECO:0000256" key="1">
    <source>
        <dbReference type="ARBA" id="ARBA00004141"/>
    </source>
</evidence>
<protein>
    <recommendedName>
        <fullName evidence="7">TLC domain-containing protein</fullName>
    </recommendedName>
</protein>
<keyword evidence="2 5" id="KW-0812">Transmembrane</keyword>
<sequence length="274" mass="31157">MVGGGYLYADIPSEGFVFPSDAVYSAAVVAFLSYVYILGLQSVPKTTKPHIHKDKLFAHAWANEVASLVNSVILAVWSIALFVCSYTHPTFTKAYTRSMVVWFAAYNVYDIIGCSMYHASLFRESPTLVLHHAVVLSGLVYSLHNTYFLWHMVLATLCEANSVVLHIKCLVRMRASRATTAAPPTLLGYDLRTHVLDPLMYITHVVFRFDTSFWLWWSSIPLGERDRHFDTSACPWFPMATLYLALNVLTSYYMVRGVLRRKDRAKEKEPKKVE</sequence>
<feature type="transmembrane region" description="Helical" evidence="6">
    <location>
        <begin position="65"/>
        <end position="88"/>
    </location>
</feature>
<feature type="transmembrane region" description="Helical" evidence="6">
    <location>
        <begin position="22"/>
        <end position="44"/>
    </location>
</feature>
<gene>
    <name evidence="8" type="ORF">SARC_09387</name>
</gene>
<evidence type="ECO:0000256" key="3">
    <source>
        <dbReference type="ARBA" id="ARBA00022989"/>
    </source>
</evidence>